<protein>
    <submittedName>
        <fullName evidence="11">Phosphatidylinositol N-acetylglucosaminyltransferase subunit C isoform X1</fullName>
    </submittedName>
</protein>
<proteinExistence type="inferred from homology"/>
<evidence type="ECO:0000256" key="4">
    <source>
        <dbReference type="ARBA" id="ARBA00022502"/>
    </source>
</evidence>
<dbReference type="RefSeq" id="XP_022363841.1">
    <property type="nucleotide sequence ID" value="XM_022508133.1"/>
</dbReference>
<evidence type="ECO:0000256" key="8">
    <source>
        <dbReference type="SAM" id="MobiDB-lite"/>
    </source>
</evidence>
<dbReference type="GO" id="GO:0016757">
    <property type="term" value="F:glycosyltransferase activity"/>
    <property type="evidence" value="ECO:0007669"/>
    <property type="project" value="UniProtKB-KW"/>
</dbReference>
<dbReference type="PANTHER" id="PTHR12982:SF0">
    <property type="entry name" value="PHOSPHATIDYLINOSITOL N-ACETYLGLUCOSAMINYLTRANSFERASE SUBUNIT C"/>
    <property type="match status" value="1"/>
</dbReference>
<dbReference type="GO" id="GO:0006506">
    <property type="term" value="P:GPI anchor biosynthetic process"/>
    <property type="evidence" value="ECO:0007669"/>
    <property type="project" value="UniProtKB-UniPathway"/>
</dbReference>
<comment type="subcellular location">
    <subcellularLocation>
        <location evidence="1">Membrane</location>
        <topology evidence="1">Multi-pass membrane protein</topology>
    </subcellularLocation>
</comment>
<keyword evidence="7 9" id="KW-0472">Membrane</keyword>
<feature type="transmembrane region" description="Helical" evidence="9">
    <location>
        <begin position="294"/>
        <end position="312"/>
    </location>
</feature>
<dbReference type="STRING" id="391180.A0A2Y9JT23"/>
<evidence type="ECO:0000313" key="11">
    <source>
        <dbReference type="RefSeq" id="XP_022363841.1"/>
    </source>
</evidence>
<feature type="transmembrane region" description="Helical" evidence="9">
    <location>
        <begin position="268"/>
        <end position="287"/>
    </location>
</feature>
<feature type="transmembrane region" description="Helical" evidence="9">
    <location>
        <begin position="371"/>
        <end position="389"/>
    </location>
</feature>
<evidence type="ECO:0000256" key="9">
    <source>
        <dbReference type="SAM" id="Phobius"/>
    </source>
</evidence>
<evidence type="ECO:0000256" key="5">
    <source>
        <dbReference type="ARBA" id="ARBA00022692"/>
    </source>
</evidence>
<dbReference type="AlphaFoldDB" id="A0A2Y9JT23"/>
<organism evidence="10 11">
    <name type="scientific">Enhydra lutris kenyoni</name>
    <name type="common">northern sea otter</name>
    <dbReference type="NCBI Taxonomy" id="391180"/>
    <lineage>
        <taxon>Eukaryota</taxon>
        <taxon>Metazoa</taxon>
        <taxon>Chordata</taxon>
        <taxon>Craniata</taxon>
        <taxon>Vertebrata</taxon>
        <taxon>Euteleostomi</taxon>
        <taxon>Mammalia</taxon>
        <taxon>Eutheria</taxon>
        <taxon>Laurasiatheria</taxon>
        <taxon>Carnivora</taxon>
        <taxon>Caniformia</taxon>
        <taxon>Musteloidea</taxon>
        <taxon>Mustelidae</taxon>
        <taxon>Lutrinae</taxon>
        <taxon>Enhydra</taxon>
    </lineage>
</organism>
<dbReference type="PANTHER" id="PTHR12982">
    <property type="entry name" value="PHOSPHATIDYLINOSITOL GLYCAN, CLASS C"/>
    <property type="match status" value="1"/>
</dbReference>
<reference evidence="11" key="1">
    <citation type="submission" date="2025-08" db="UniProtKB">
        <authorList>
            <consortium name="RefSeq"/>
        </authorList>
    </citation>
    <scope>IDENTIFICATION</scope>
    <source>
        <tissue evidence="11">Blood</tissue>
    </source>
</reference>
<feature type="transmembrane region" description="Helical" evidence="9">
    <location>
        <begin position="318"/>
        <end position="335"/>
    </location>
</feature>
<evidence type="ECO:0000313" key="10">
    <source>
        <dbReference type="Proteomes" id="UP000248482"/>
    </source>
</evidence>
<dbReference type="UniPathway" id="UPA00196"/>
<feature type="transmembrane region" description="Helical" evidence="9">
    <location>
        <begin position="200"/>
        <end position="219"/>
    </location>
</feature>
<dbReference type="Proteomes" id="UP000248482">
    <property type="component" value="Unplaced"/>
</dbReference>
<dbReference type="OrthoDB" id="196709at2759"/>
<dbReference type="InterPro" id="IPR009450">
    <property type="entry name" value="Plno_GlcNAc_GPI2"/>
</dbReference>
<evidence type="ECO:0000256" key="6">
    <source>
        <dbReference type="ARBA" id="ARBA00022989"/>
    </source>
</evidence>
<dbReference type="Pfam" id="PF06432">
    <property type="entry name" value="GPI2"/>
    <property type="match status" value="1"/>
</dbReference>
<comment type="pathway">
    <text evidence="2">Glycolipid biosynthesis; glycosylphosphatidylinositol-anchor biosynthesis.</text>
</comment>
<evidence type="ECO:0000256" key="2">
    <source>
        <dbReference type="ARBA" id="ARBA00004687"/>
    </source>
</evidence>
<feature type="region of interest" description="Disordered" evidence="8">
    <location>
        <begin position="1"/>
        <end position="24"/>
    </location>
</feature>
<evidence type="ECO:0000256" key="3">
    <source>
        <dbReference type="ARBA" id="ARBA00008321"/>
    </source>
</evidence>
<keyword evidence="6 9" id="KW-1133">Transmembrane helix</keyword>
<dbReference type="GeneID" id="111150647"/>
<dbReference type="KEGG" id="elk:111150647"/>
<feature type="transmembrane region" description="Helical" evidence="9">
    <location>
        <begin position="239"/>
        <end position="256"/>
    </location>
</feature>
<dbReference type="GO" id="GO:0000506">
    <property type="term" value="C:glycosylphosphatidylinositol-N-acetylglucosaminyltransferase (GPI-GnT) complex"/>
    <property type="evidence" value="ECO:0007669"/>
    <property type="project" value="TreeGrafter"/>
</dbReference>
<keyword evidence="5 9" id="KW-0812">Transmembrane</keyword>
<keyword evidence="11" id="KW-0808">Transferase</keyword>
<feature type="transmembrane region" description="Helical" evidence="9">
    <location>
        <begin position="347"/>
        <end position="365"/>
    </location>
</feature>
<evidence type="ECO:0000256" key="1">
    <source>
        <dbReference type="ARBA" id="ARBA00004141"/>
    </source>
</evidence>
<keyword evidence="4" id="KW-0337">GPI-anchor biosynthesis</keyword>
<feature type="transmembrane region" description="Helical" evidence="9">
    <location>
        <begin position="167"/>
        <end position="194"/>
    </location>
</feature>
<name>A0A2Y9JT23_ENHLU</name>
<sequence length="416" mass="46794">MGKEAATALREPRSPGKCGRVGPGREPVFPGRSVLRRPPRAPGCFHRFTVLLFLGTWFRERAHLLEAWPGLLPLKLGTTSATARHGISRKVLFRNFVENKSHLDSCERGCTGLCLRERIMCAQPVTNAKEAKWQKVLYERQPFPDNYVDRRFLEELRKNIYARKYQYWAVVFESSVVVQQLCSVCVFVVIWWYLDEGLLAPQWLFGTGLASSLIGYVLFDLLDGGEGRKKSGRTRWADLKSALVFVTFTYGFSPVLKTLTESVSTDTIYAMSVFMLLGHLIFFDYGANAAIVSSTLSLNMAIFASVCLASRLPRSLHAFIMVTFAIQIFALWPMLQKKLKACTPRSYVGVTLLFAFSALGGLLSISAVGAILFALLLVSISCLCPFYLIRLQLFKENIHGPWDEAEIKEDLSRFLS</sequence>
<keyword evidence="11" id="KW-0328">Glycosyltransferase</keyword>
<comment type="similarity">
    <text evidence="3">Belongs to the PIGC family.</text>
</comment>
<keyword evidence="10" id="KW-1185">Reference proteome</keyword>
<evidence type="ECO:0000256" key="7">
    <source>
        <dbReference type="ARBA" id="ARBA00023136"/>
    </source>
</evidence>
<gene>
    <name evidence="11" type="primary">LOC111150647</name>
</gene>
<accession>A0A2Y9JT23</accession>